<evidence type="ECO:0000313" key="2">
    <source>
        <dbReference type="Proteomes" id="UP000003340"/>
    </source>
</evidence>
<reference evidence="1 2" key="2">
    <citation type="submission" date="2009-02" db="EMBL/GenBank/DDBJ databases">
        <title>Draft genome sequence of Clostridium methylpentosum (DSM 5476).</title>
        <authorList>
            <person name="Sudarsanam P."/>
            <person name="Ley R."/>
            <person name="Guruge J."/>
            <person name="Turnbaugh P.J."/>
            <person name="Mahowald M."/>
            <person name="Liep D."/>
            <person name="Gordon J."/>
        </authorList>
    </citation>
    <scope>NUCLEOTIDE SEQUENCE [LARGE SCALE GENOMIC DNA]</scope>
    <source>
        <strain evidence="1 2">DSM 5476</strain>
    </source>
</reference>
<comment type="caution">
    <text evidence="1">The sequence shown here is derived from an EMBL/GenBank/DDBJ whole genome shotgun (WGS) entry which is preliminary data.</text>
</comment>
<dbReference type="EMBL" id="ACEC01000040">
    <property type="protein sequence ID" value="EEG31254.1"/>
    <property type="molecule type" value="Genomic_DNA"/>
</dbReference>
<evidence type="ECO:0000313" key="1">
    <source>
        <dbReference type="EMBL" id="EEG31254.1"/>
    </source>
</evidence>
<gene>
    <name evidence="1" type="ORF">CLOSTMETH_01051</name>
</gene>
<dbReference type="Proteomes" id="UP000003340">
    <property type="component" value="Unassembled WGS sequence"/>
</dbReference>
<accession>C0EB34</accession>
<protein>
    <submittedName>
        <fullName evidence="1">Uncharacterized protein</fullName>
    </submittedName>
</protein>
<name>C0EB34_9FIRM</name>
<reference evidence="1 2" key="1">
    <citation type="submission" date="2009-01" db="EMBL/GenBank/DDBJ databases">
        <authorList>
            <person name="Fulton L."/>
            <person name="Clifton S."/>
            <person name="Fulton B."/>
            <person name="Xu J."/>
            <person name="Minx P."/>
            <person name="Pepin K.H."/>
            <person name="Johnson M."/>
            <person name="Bhonagiri V."/>
            <person name="Nash W.E."/>
            <person name="Mardis E.R."/>
            <person name="Wilson R.K."/>
        </authorList>
    </citation>
    <scope>NUCLEOTIDE SEQUENCE [LARGE SCALE GENOMIC DNA]</scope>
    <source>
        <strain evidence="1 2">DSM 5476</strain>
    </source>
</reference>
<dbReference type="AlphaFoldDB" id="C0EB34"/>
<organism evidence="1 2">
    <name type="scientific">[Clostridium] methylpentosum DSM 5476</name>
    <dbReference type="NCBI Taxonomy" id="537013"/>
    <lineage>
        <taxon>Bacteria</taxon>
        <taxon>Bacillati</taxon>
        <taxon>Bacillota</taxon>
        <taxon>Clostridia</taxon>
        <taxon>Eubacteriales</taxon>
        <taxon>Oscillospiraceae</taxon>
        <taxon>Oscillospiraceae incertae sedis</taxon>
    </lineage>
</organism>
<dbReference type="HOGENOM" id="CLU_2381115_0_0_9"/>
<sequence>MCIEILSPKLIQYHKKLPSPSECRRRGVGKLRQYHDISIDCTMGVLTEVEEYPNPGTSSCMAFLYYLPSIIYGACRDADLWFFRSSVNRIRADA</sequence>
<proteinExistence type="predicted"/>
<keyword evidence="2" id="KW-1185">Reference proteome</keyword>